<sequence length="65" mass="7396">MFHLSTASPLCARPRVMSTATVLCSWSFCQGKNQSIQPSLVTLTLLTGRSRWLRRIDAMRYSILH</sequence>
<reference evidence="1" key="1">
    <citation type="submission" date="2014-09" db="EMBL/GenBank/DDBJ databases">
        <authorList>
            <person name="Magalhaes I.L.F."/>
            <person name="Oliveira U."/>
            <person name="Santos F.R."/>
            <person name="Vidigal T.H.D.A."/>
            <person name="Brescovit A.D."/>
            <person name="Santos A.J."/>
        </authorList>
    </citation>
    <scope>NUCLEOTIDE SEQUENCE</scope>
    <source>
        <tissue evidence="1">Shoot tissue taken approximately 20 cm above the soil surface</tissue>
    </source>
</reference>
<protein>
    <submittedName>
        <fullName evidence="1">Uncharacterized protein</fullName>
    </submittedName>
</protein>
<reference evidence="1" key="2">
    <citation type="journal article" date="2015" name="Data Brief">
        <title>Shoot transcriptome of the giant reed, Arundo donax.</title>
        <authorList>
            <person name="Barrero R.A."/>
            <person name="Guerrero F.D."/>
            <person name="Moolhuijzen P."/>
            <person name="Goolsby J.A."/>
            <person name="Tidwell J."/>
            <person name="Bellgard S.E."/>
            <person name="Bellgard M.I."/>
        </authorList>
    </citation>
    <scope>NUCLEOTIDE SEQUENCE</scope>
    <source>
        <tissue evidence="1">Shoot tissue taken approximately 20 cm above the soil surface</tissue>
    </source>
</reference>
<evidence type="ECO:0000313" key="1">
    <source>
        <dbReference type="EMBL" id="JAD29230.1"/>
    </source>
</evidence>
<organism evidence="1">
    <name type="scientific">Arundo donax</name>
    <name type="common">Giant reed</name>
    <name type="synonym">Donax arundinaceus</name>
    <dbReference type="NCBI Taxonomy" id="35708"/>
    <lineage>
        <taxon>Eukaryota</taxon>
        <taxon>Viridiplantae</taxon>
        <taxon>Streptophyta</taxon>
        <taxon>Embryophyta</taxon>
        <taxon>Tracheophyta</taxon>
        <taxon>Spermatophyta</taxon>
        <taxon>Magnoliopsida</taxon>
        <taxon>Liliopsida</taxon>
        <taxon>Poales</taxon>
        <taxon>Poaceae</taxon>
        <taxon>PACMAD clade</taxon>
        <taxon>Arundinoideae</taxon>
        <taxon>Arundineae</taxon>
        <taxon>Arundo</taxon>
    </lineage>
</organism>
<dbReference type="AlphaFoldDB" id="A0A0A8YXM4"/>
<accession>A0A0A8YXM4</accession>
<dbReference type="EMBL" id="GBRH01268665">
    <property type="protein sequence ID" value="JAD29230.1"/>
    <property type="molecule type" value="Transcribed_RNA"/>
</dbReference>
<proteinExistence type="predicted"/>
<name>A0A0A8YXM4_ARUDO</name>